<dbReference type="EMBL" id="UYYB01028896">
    <property type="protein sequence ID" value="VDM73095.1"/>
    <property type="molecule type" value="Genomic_DNA"/>
</dbReference>
<feature type="region of interest" description="Disordered" evidence="1">
    <location>
        <begin position="1"/>
        <end position="35"/>
    </location>
</feature>
<evidence type="ECO:0000256" key="1">
    <source>
        <dbReference type="SAM" id="MobiDB-lite"/>
    </source>
</evidence>
<protein>
    <submittedName>
        <fullName evidence="2">Uncharacterized protein</fullName>
    </submittedName>
</protein>
<sequence length="77" mass="8926">MAENAVWRQETRKTNLKRARLADEQEEVEDTHDKAPSFIRSQLNTAAADLTVEQRLQSNKRSLQRSEGFMDSKFTSK</sequence>
<evidence type="ECO:0000313" key="3">
    <source>
        <dbReference type="Proteomes" id="UP000270094"/>
    </source>
</evidence>
<dbReference type="Proteomes" id="UP000270094">
    <property type="component" value="Unassembled WGS sequence"/>
</dbReference>
<keyword evidence="3" id="KW-1185">Reference proteome</keyword>
<evidence type="ECO:0000313" key="2">
    <source>
        <dbReference type="EMBL" id="VDM73095.1"/>
    </source>
</evidence>
<dbReference type="AlphaFoldDB" id="A0A3P7KRF0"/>
<feature type="region of interest" description="Disordered" evidence="1">
    <location>
        <begin position="58"/>
        <end position="77"/>
    </location>
</feature>
<accession>A0A3P7KRF0</accession>
<reference evidence="2 3" key="1">
    <citation type="submission" date="2018-11" db="EMBL/GenBank/DDBJ databases">
        <authorList>
            <consortium name="Pathogen Informatics"/>
        </authorList>
    </citation>
    <scope>NUCLEOTIDE SEQUENCE [LARGE SCALE GENOMIC DNA]</scope>
</reference>
<organism evidence="2 3">
    <name type="scientific">Strongylus vulgaris</name>
    <name type="common">Blood worm</name>
    <dbReference type="NCBI Taxonomy" id="40348"/>
    <lineage>
        <taxon>Eukaryota</taxon>
        <taxon>Metazoa</taxon>
        <taxon>Ecdysozoa</taxon>
        <taxon>Nematoda</taxon>
        <taxon>Chromadorea</taxon>
        <taxon>Rhabditida</taxon>
        <taxon>Rhabditina</taxon>
        <taxon>Rhabditomorpha</taxon>
        <taxon>Strongyloidea</taxon>
        <taxon>Strongylidae</taxon>
        <taxon>Strongylus</taxon>
    </lineage>
</organism>
<name>A0A3P7KRF0_STRVU</name>
<dbReference type="OrthoDB" id="21123at2759"/>
<gene>
    <name evidence="2" type="ORF">SVUK_LOCUS8093</name>
</gene>
<proteinExistence type="predicted"/>